<keyword evidence="3" id="KW-0804">Transcription</keyword>
<dbReference type="EMBL" id="PSNW01000016">
    <property type="protein sequence ID" value="PPE72025.1"/>
    <property type="molecule type" value="Genomic_DNA"/>
</dbReference>
<evidence type="ECO:0000313" key="6">
    <source>
        <dbReference type="EMBL" id="PPE72025.1"/>
    </source>
</evidence>
<organism evidence="6 7">
    <name type="scientific">Solimonas fluminis</name>
    <dbReference type="NCBI Taxonomy" id="2086571"/>
    <lineage>
        <taxon>Bacteria</taxon>
        <taxon>Pseudomonadati</taxon>
        <taxon>Pseudomonadota</taxon>
        <taxon>Gammaproteobacteria</taxon>
        <taxon>Nevskiales</taxon>
        <taxon>Nevskiaceae</taxon>
        <taxon>Solimonas</taxon>
    </lineage>
</organism>
<dbReference type="GO" id="GO:0006355">
    <property type="term" value="P:regulation of DNA-templated transcription"/>
    <property type="evidence" value="ECO:0007669"/>
    <property type="project" value="InterPro"/>
</dbReference>
<dbReference type="PANTHER" id="PTHR44688">
    <property type="entry name" value="DNA-BINDING TRANSCRIPTIONAL ACTIVATOR DEVR_DOSR"/>
    <property type="match status" value="1"/>
</dbReference>
<keyword evidence="1" id="KW-0805">Transcription regulation</keyword>
<name>A0A2S5TAM5_9GAMM</name>
<keyword evidence="7" id="KW-1185">Reference proteome</keyword>
<evidence type="ECO:0000256" key="1">
    <source>
        <dbReference type="ARBA" id="ARBA00023015"/>
    </source>
</evidence>
<dbReference type="PROSITE" id="PS50043">
    <property type="entry name" value="HTH_LUXR_2"/>
    <property type="match status" value="1"/>
</dbReference>
<dbReference type="CDD" id="cd06170">
    <property type="entry name" value="LuxR_C_like"/>
    <property type="match status" value="1"/>
</dbReference>
<dbReference type="Proteomes" id="UP000238220">
    <property type="component" value="Unassembled WGS sequence"/>
</dbReference>
<keyword evidence="2" id="KW-0238">DNA-binding</keyword>
<gene>
    <name evidence="6" type="ORF">C3942_20215</name>
</gene>
<evidence type="ECO:0000256" key="4">
    <source>
        <dbReference type="SAM" id="MobiDB-lite"/>
    </source>
</evidence>
<dbReference type="Pfam" id="PF00196">
    <property type="entry name" value="GerE"/>
    <property type="match status" value="1"/>
</dbReference>
<evidence type="ECO:0000259" key="5">
    <source>
        <dbReference type="PROSITE" id="PS50043"/>
    </source>
</evidence>
<evidence type="ECO:0000256" key="3">
    <source>
        <dbReference type="ARBA" id="ARBA00023163"/>
    </source>
</evidence>
<feature type="compositionally biased region" description="Polar residues" evidence="4">
    <location>
        <begin position="1"/>
        <end position="15"/>
    </location>
</feature>
<dbReference type="PANTHER" id="PTHR44688:SF16">
    <property type="entry name" value="DNA-BINDING TRANSCRIPTIONAL ACTIVATOR DEVR_DOSR"/>
    <property type="match status" value="1"/>
</dbReference>
<protein>
    <recommendedName>
        <fullName evidence="5">HTH luxR-type domain-containing protein</fullName>
    </recommendedName>
</protein>
<dbReference type="AlphaFoldDB" id="A0A2S5TAM5"/>
<dbReference type="GO" id="GO:0003677">
    <property type="term" value="F:DNA binding"/>
    <property type="evidence" value="ECO:0007669"/>
    <property type="project" value="UniProtKB-KW"/>
</dbReference>
<dbReference type="InterPro" id="IPR000792">
    <property type="entry name" value="Tscrpt_reg_LuxR_C"/>
</dbReference>
<evidence type="ECO:0000256" key="2">
    <source>
        <dbReference type="ARBA" id="ARBA00023125"/>
    </source>
</evidence>
<evidence type="ECO:0000313" key="7">
    <source>
        <dbReference type="Proteomes" id="UP000238220"/>
    </source>
</evidence>
<feature type="domain" description="HTH luxR-type" evidence="5">
    <location>
        <begin position="36"/>
        <end position="101"/>
    </location>
</feature>
<accession>A0A2S5TAM5</accession>
<dbReference type="PRINTS" id="PR00038">
    <property type="entry name" value="HTHLUXR"/>
</dbReference>
<sequence length="106" mass="11448">MTGRPSSRMASQDRQTVGVIPMRGHEAAGARPAWPASMPAERLTSRERQVMDCVASGLTDRGVAAQLGLSHNTVKFHLKNVYAKFGVAQRAKAIEKHVGAGLREQP</sequence>
<proteinExistence type="predicted"/>
<dbReference type="SMART" id="SM00421">
    <property type="entry name" value="HTH_LUXR"/>
    <property type="match status" value="1"/>
</dbReference>
<dbReference type="OrthoDB" id="9774661at2"/>
<reference evidence="6 7" key="1">
    <citation type="submission" date="2018-02" db="EMBL/GenBank/DDBJ databases">
        <title>Genome sequencing of Solimonas sp. HR-BB.</title>
        <authorList>
            <person name="Lee Y."/>
            <person name="Jeon C.O."/>
        </authorList>
    </citation>
    <scope>NUCLEOTIDE SEQUENCE [LARGE SCALE GENOMIC DNA]</scope>
    <source>
        <strain evidence="6 7">HR-BB</strain>
    </source>
</reference>
<dbReference type="Gene3D" id="1.10.10.10">
    <property type="entry name" value="Winged helix-like DNA-binding domain superfamily/Winged helix DNA-binding domain"/>
    <property type="match status" value="1"/>
</dbReference>
<feature type="region of interest" description="Disordered" evidence="4">
    <location>
        <begin position="1"/>
        <end position="35"/>
    </location>
</feature>
<comment type="caution">
    <text evidence="6">The sequence shown here is derived from an EMBL/GenBank/DDBJ whole genome shotgun (WGS) entry which is preliminary data.</text>
</comment>
<dbReference type="InterPro" id="IPR036388">
    <property type="entry name" value="WH-like_DNA-bd_sf"/>
</dbReference>
<dbReference type="InterPro" id="IPR016032">
    <property type="entry name" value="Sig_transdc_resp-reg_C-effctor"/>
</dbReference>
<dbReference type="SUPFAM" id="SSF46894">
    <property type="entry name" value="C-terminal effector domain of the bipartite response regulators"/>
    <property type="match status" value="1"/>
</dbReference>